<accession>A0A9Q8T017</accession>
<dbReference type="KEGG" id="clup:CLUP02_11310"/>
<reference evidence="2" key="1">
    <citation type="journal article" date="2021" name="Mol. Plant Microbe Interact.">
        <title>Complete Genome Sequence of the Plant-Pathogenic Fungus Colletotrichum lupini.</title>
        <authorList>
            <person name="Baroncelli R."/>
            <person name="Pensec F."/>
            <person name="Da Lio D."/>
            <person name="Boufleur T."/>
            <person name="Vicente I."/>
            <person name="Sarrocco S."/>
            <person name="Picot A."/>
            <person name="Baraldi E."/>
            <person name="Sukno S."/>
            <person name="Thon M."/>
            <person name="Le Floch G."/>
        </authorList>
    </citation>
    <scope>NUCLEOTIDE SEQUENCE</scope>
    <source>
        <strain evidence="2">IMI 504893</strain>
    </source>
</reference>
<sequence>MARKASTSVKKPQHLAAVEEGALHVQSAVCRNAEMQRPEQETWRAPHELQMRPLVHAREEKVQAGEDAAGSWLESIPRPFHHHHRRWCSVLTEVWTGDGWDQRDRWPQLAHEFMAGVLPAGVQLAASRRVLIQENTVLSKAGVHELKPEAPSRYMCKCPYLDTLESLNGEDTQEFRVQNPKVQVQTELWKAETPGEIASALAFSTPAERQRLELCIANMEPNYNSPKCIRSVSVLSSPRPLDPSTPPWTLAEPSSIDQPSSLTRLDGSSPASRLPSPISHPHVVTTVITHHHQPVAPHTVSGLPLAFYFPQHLKYTSASSHPWHNTHKAGVCHLPSPDFTSVTFHPAMSPILRIQPWEIDNRLASLDLVDPMGTKDTELSLIRQQTDRHGGFHARCRGPVSTPCVPACLHVCNFTAHLLSHSSHTTYGDVELGLLSRLLPVHLVLEIVLDVWVTEPHLVLNALHPRQPITIFQLTSPLPIIARRPTPFRHAECRQLRAGATLTHLAAVSLPRPLRALDSTVPNRQESPTNKIQLRLLAATLQTPIIYITMILFSTQ</sequence>
<dbReference type="GeneID" id="73345288"/>
<dbReference type="AlphaFoldDB" id="A0A9Q8T017"/>
<name>A0A9Q8T017_9PEZI</name>
<proteinExistence type="predicted"/>
<dbReference type="EMBL" id="CP019477">
    <property type="protein sequence ID" value="UQC85811.1"/>
    <property type="molecule type" value="Genomic_DNA"/>
</dbReference>
<protein>
    <submittedName>
        <fullName evidence="2">Uncharacterized protein</fullName>
    </submittedName>
</protein>
<feature type="region of interest" description="Disordered" evidence="1">
    <location>
        <begin position="234"/>
        <end position="278"/>
    </location>
</feature>
<gene>
    <name evidence="2" type="ORF">CLUP02_11310</name>
</gene>
<evidence type="ECO:0000313" key="3">
    <source>
        <dbReference type="Proteomes" id="UP000830671"/>
    </source>
</evidence>
<dbReference type="RefSeq" id="XP_049147423.1">
    <property type="nucleotide sequence ID" value="XM_049290278.1"/>
</dbReference>
<evidence type="ECO:0000313" key="2">
    <source>
        <dbReference type="EMBL" id="UQC85811.1"/>
    </source>
</evidence>
<keyword evidence="3" id="KW-1185">Reference proteome</keyword>
<evidence type="ECO:0000256" key="1">
    <source>
        <dbReference type="SAM" id="MobiDB-lite"/>
    </source>
</evidence>
<organism evidence="2 3">
    <name type="scientific">Colletotrichum lupini</name>
    <dbReference type="NCBI Taxonomy" id="145971"/>
    <lineage>
        <taxon>Eukaryota</taxon>
        <taxon>Fungi</taxon>
        <taxon>Dikarya</taxon>
        <taxon>Ascomycota</taxon>
        <taxon>Pezizomycotina</taxon>
        <taxon>Sordariomycetes</taxon>
        <taxon>Hypocreomycetidae</taxon>
        <taxon>Glomerellales</taxon>
        <taxon>Glomerellaceae</taxon>
        <taxon>Colletotrichum</taxon>
        <taxon>Colletotrichum acutatum species complex</taxon>
    </lineage>
</organism>
<dbReference type="Proteomes" id="UP000830671">
    <property type="component" value="Chromosome 5"/>
</dbReference>